<dbReference type="AlphaFoldDB" id="A0A0T5PDU4"/>
<reference evidence="2 4" key="1">
    <citation type="submission" date="2015-04" db="EMBL/GenBank/DDBJ databases">
        <title>The draft genome sequence of Roseovarius indicus B108T.</title>
        <authorList>
            <person name="Li G."/>
            <person name="Lai Q."/>
            <person name="Shao Z."/>
            <person name="Yan P."/>
        </authorList>
    </citation>
    <scope>NUCLEOTIDE SEQUENCE [LARGE SCALE GENOMIC DNA]</scope>
    <source>
        <strain evidence="2 4">B108</strain>
    </source>
</reference>
<keyword evidence="4" id="KW-1185">Reference proteome</keyword>
<dbReference type="EMBL" id="LAXI01000001">
    <property type="protein sequence ID" value="KRS19430.1"/>
    <property type="molecule type" value="Genomic_DNA"/>
</dbReference>
<evidence type="ECO:0000313" key="4">
    <source>
        <dbReference type="Proteomes" id="UP000051401"/>
    </source>
</evidence>
<dbReference type="KEGG" id="rid:RIdsm_05097"/>
<sequence length="119" mass="13306">MKTRWLPLIAALAAGPALAGDPVVKGVTVEKVGMLWNVHVTLEHPDTGWDHFADGWEVLDKHGKKLAYRELMHPHVKEQPFTRSISGVVIPDGTREIFIKPHCSVHGWSKTLMRVELSP</sequence>
<proteinExistence type="predicted"/>
<dbReference type="Proteomes" id="UP000325785">
    <property type="component" value="Chromosome"/>
</dbReference>
<protein>
    <recommendedName>
        <fullName evidence="6">Superoxide reductase</fullName>
    </recommendedName>
</protein>
<organism evidence="2 4">
    <name type="scientific">Roseovarius indicus</name>
    <dbReference type="NCBI Taxonomy" id="540747"/>
    <lineage>
        <taxon>Bacteria</taxon>
        <taxon>Pseudomonadati</taxon>
        <taxon>Pseudomonadota</taxon>
        <taxon>Alphaproteobacteria</taxon>
        <taxon>Rhodobacterales</taxon>
        <taxon>Roseobacteraceae</taxon>
        <taxon>Roseovarius</taxon>
    </lineage>
</organism>
<dbReference type="EMBL" id="CP031598">
    <property type="protein sequence ID" value="QEW29254.1"/>
    <property type="molecule type" value="Genomic_DNA"/>
</dbReference>
<evidence type="ECO:0000256" key="1">
    <source>
        <dbReference type="SAM" id="SignalP"/>
    </source>
</evidence>
<feature type="signal peptide" evidence="1">
    <location>
        <begin position="1"/>
        <end position="19"/>
    </location>
</feature>
<evidence type="ECO:0000313" key="5">
    <source>
        <dbReference type="Proteomes" id="UP000325785"/>
    </source>
</evidence>
<keyword evidence="1" id="KW-0732">Signal</keyword>
<name>A0A0T5PDU4_9RHOB</name>
<evidence type="ECO:0000313" key="3">
    <source>
        <dbReference type="EMBL" id="QEW29254.1"/>
    </source>
</evidence>
<feature type="chain" id="PRO_5010437633" description="Superoxide reductase" evidence="1">
    <location>
        <begin position="20"/>
        <end position="119"/>
    </location>
</feature>
<gene>
    <name evidence="3" type="ORF">RIdsm_05097</name>
    <name evidence="2" type="ORF">XM52_00870</name>
</gene>
<dbReference type="PATRIC" id="fig|540747.5.peg.176"/>
<dbReference type="STRING" id="540747.SAMN04488031_102404"/>
<dbReference type="Proteomes" id="UP000051401">
    <property type="component" value="Unassembled WGS sequence"/>
</dbReference>
<accession>A0A0T5PDU4</accession>
<dbReference type="RefSeq" id="WP_057812315.1">
    <property type="nucleotide sequence ID" value="NZ_CP031598.1"/>
</dbReference>
<evidence type="ECO:0008006" key="6">
    <source>
        <dbReference type="Google" id="ProtNLM"/>
    </source>
</evidence>
<evidence type="ECO:0000313" key="2">
    <source>
        <dbReference type="EMBL" id="KRS19430.1"/>
    </source>
</evidence>
<reference evidence="3 5" key="2">
    <citation type="submission" date="2018-08" db="EMBL/GenBank/DDBJ databases">
        <title>Genetic Globetrotter - A new plasmid hitch-hiking vast phylogenetic and geographic distances.</title>
        <authorList>
            <person name="Vollmers J."/>
            <person name="Petersen J."/>
        </authorList>
    </citation>
    <scope>NUCLEOTIDE SEQUENCE [LARGE SCALE GENOMIC DNA]</scope>
    <source>
        <strain evidence="3 5">DSM 26383</strain>
    </source>
</reference>
<dbReference type="OrthoDB" id="573055at2"/>